<proteinExistence type="inferred from homology"/>
<dbReference type="OrthoDB" id="8677206at2"/>
<dbReference type="AlphaFoldDB" id="A0A542E4Y4"/>
<sequence length="242" mass="24381">MSTTRVVVTASAGRDAAVTVVTPGPTGRGHLGVRRLPTRAGVARLALVAEGALLLAGDDVGVELVVGAGARVEVVEPSGTVAYPMRGGRADWRVDLTVGDGATLRWRGLPFVVAEGADVDRSTSVRLAEGAVAVLREVLVLGRSGEPGGAIGGRLRVDGVAGPVLAEDLLLGPQRPSVGVVGGARVVDTLTVLGARAGAAPEGVTRLELEAEGTQLRWLGAATHESPLEGWAAPLAAQAAPA</sequence>
<comment type="function">
    <text evidence="2">Required for maturation of urease via the functional incorporation of the urease nickel metallocenter.</text>
</comment>
<evidence type="ECO:0000256" key="2">
    <source>
        <dbReference type="HAMAP-Rule" id="MF_01384"/>
    </source>
</evidence>
<dbReference type="Pfam" id="PF01774">
    <property type="entry name" value="UreD"/>
    <property type="match status" value="1"/>
</dbReference>
<evidence type="ECO:0000313" key="3">
    <source>
        <dbReference type="EMBL" id="TQJ10401.1"/>
    </source>
</evidence>
<dbReference type="RefSeq" id="WP_141849628.1">
    <property type="nucleotide sequence ID" value="NZ_BAAAPR010000012.1"/>
</dbReference>
<name>A0A542E4Y4_9MICO</name>
<keyword evidence="2" id="KW-0996">Nickel insertion</keyword>
<comment type="subcellular location">
    <subcellularLocation>
        <location evidence="2">Cytoplasm</location>
    </subcellularLocation>
</comment>
<reference evidence="3 4" key="1">
    <citation type="submission" date="2019-06" db="EMBL/GenBank/DDBJ databases">
        <title>Sequencing the genomes of 1000 actinobacteria strains.</title>
        <authorList>
            <person name="Klenk H.-P."/>
        </authorList>
    </citation>
    <scope>NUCLEOTIDE SEQUENCE [LARGE SCALE GENOMIC DNA]</scope>
    <source>
        <strain evidence="3 4">DSM 18607</strain>
    </source>
</reference>
<dbReference type="GO" id="GO:0005737">
    <property type="term" value="C:cytoplasm"/>
    <property type="evidence" value="ECO:0007669"/>
    <property type="project" value="UniProtKB-SubCell"/>
</dbReference>
<protein>
    <recommendedName>
        <fullName evidence="2">Urease accessory protein UreD</fullName>
    </recommendedName>
</protein>
<comment type="caution">
    <text evidence="3">The sequence shown here is derived from an EMBL/GenBank/DDBJ whole genome shotgun (WGS) entry which is preliminary data.</text>
</comment>
<dbReference type="InterPro" id="IPR002669">
    <property type="entry name" value="UreD"/>
</dbReference>
<evidence type="ECO:0000313" key="4">
    <source>
        <dbReference type="Proteomes" id="UP000317893"/>
    </source>
</evidence>
<comment type="similarity">
    <text evidence="2">Belongs to the UreD family.</text>
</comment>
<dbReference type="EMBL" id="VFMN01000001">
    <property type="protein sequence ID" value="TQJ10401.1"/>
    <property type="molecule type" value="Genomic_DNA"/>
</dbReference>
<keyword evidence="2" id="KW-0963">Cytoplasm</keyword>
<dbReference type="GO" id="GO:0016151">
    <property type="term" value="F:nickel cation binding"/>
    <property type="evidence" value="ECO:0007669"/>
    <property type="project" value="UniProtKB-UniRule"/>
</dbReference>
<dbReference type="HAMAP" id="MF_01384">
    <property type="entry name" value="UreD"/>
    <property type="match status" value="1"/>
</dbReference>
<comment type="subunit">
    <text evidence="2">UreD, UreF and UreG form a complex that acts as a GTP-hydrolysis-dependent molecular chaperone, activating the urease apoprotein by helping to assemble the nickel containing metallocenter of UreC. The UreE protein probably delivers the nickel.</text>
</comment>
<gene>
    <name evidence="2" type="primary">ureD</name>
    <name evidence="3" type="ORF">FB458_3522</name>
</gene>
<accession>A0A542E4Y4</accession>
<evidence type="ECO:0000256" key="1">
    <source>
        <dbReference type="ARBA" id="ARBA00023186"/>
    </source>
</evidence>
<dbReference type="Proteomes" id="UP000317893">
    <property type="component" value="Unassembled WGS sequence"/>
</dbReference>
<organism evidence="3 4">
    <name type="scientific">Lapillicoccus jejuensis</name>
    <dbReference type="NCBI Taxonomy" id="402171"/>
    <lineage>
        <taxon>Bacteria</taxon>
        <taxon>Bacillati</taxon>
        <taxon>Actinomycetota</taxon>
        <taxon>Actinomycetes</taxon>
        <taxon>Micrococcales</taxon>
        <taxon>Intrasporangiaceae</taxon>
        <taxon>Lapillicoccus</taxon>
    </lineage>
</organism>
<keyword evidence="4" id="KW-1185">Reference proteome</keyword>
<keyword evidence="1 2" id="KW-0143">Chaperone</keyword>